<dbReference type="Proteomes" id="UP000183104">
    <property type="component" value="Unassembled WGS sequence"/>
</dbReference>
<keyword evidence="3" id="KW-1185">Reference proteome</keyword>
<dbReference type="PATRIC" id="fig|381306.5.peg.2409"/>
<gene>
    <name evidence="2" type="ORF">SAMN05661077_2171</name>
</gene>
<dbReference type="PANTHER" id="PTHR30615">
    <property type="entry name" value="UNCHARACTERIZED PROTEIN YJBQ-RELATED"/>
    <property type="match status" value="1"/>
</dbReference>
<protein>
    <submittedName>
        <fullName evidence="2">Secondary thiamine-phosphate synthase enzyme</fullName>
    </submittedName>
</protein>
<organism evidence="2 3">
    <name type="scientific">Thiohalorhabdus denitrificans</name>
    <dbReference type="NCBI Taxonomy" id="381306"/>
    <lineage>
        <taxon>Bacteria</taxon>
        <taxon>Pseudomonadati</taxon>
        <taxon>Pseudomonadota</taxon>
        <taxon>Gammaproteobacteria</taxon>
        <taxon>Thiohalorhabdales</taxon>
        <taxon>Thiohalorhabdaceae</taxon>
        <taxon>Thiohalorhabdus</taxon>
    </lineage>
</organism>
<sequence length="137" mass="15194">MRRIIEVATHEREELVDITPQVEGVVRECGAPDGLVSVYVQGATAGIMIQENWDDSVPRDVVRLLRDTIPRGVWEHDAQDGNGDSHLKSGLVGPSETIPLIDGRLGLSTWQGLFLCEFDGPRHRRSVVCTVLPDRLE</sequence>
<evidence type="ECO:0000256" key="1">
    <source>
        <dbReference type="ARBA" id="ARBA00005534"/>
    </source>
</evidence>
<dbReference type="SUPFAM" id="SSF111038">
    <property type="entry name" value="YjbQ-like"/>
    <property type="match status" value="1"/>
</dbReference>
<dbReference type="InterPro" id="IPR001602">
    <property type="entry name" value="UPF0047_YjbQ-like"/>
</dbReference>
<name>A0A0P9EQD6_9GAMM</name>
<dbReference type="STRING" id="381306.AN478_06030"/>
<dbReference type="Gene3D" id="2.60.120.460">
    <property type="entry name" value="YjbQ-like"/>
    <property type="match status" value="1"/>
</dbReference>
<dbReference type="Pfam" id="PF01894">
    <property type="entry name" value="YjbQ"/>
    <property type="match status" value="1"/>
</dbReference>
<dbReference type="NCBIfam" id="TIGR00149">
    <property type="entry name" value="TIGR00149_YjbQ"/>
    <property type="match status" value="1"/>
</dbReference>
<dbReference type="EMBL" id="FMUN01000006">
    <property type="protein sequence ID" value="SCY46269.1"/>
    <property type="molecule type" value="Genomic_DNA"/>
</dbReference>
<evidence type="ECO:0000313" key="3">
    <source>
        <dbReference type="Proteomes" id="UP000183104"/>
    </source>
</evidence>
<dbReference type="InterPro" id="IPR035917">
    <property type="entry name" value="YjbQ-like_sf"/>
</dbReference>
<dbReference type="AlphaFoldDB" id="A0A0P9EQD6"/>
<comment type="similarity">
    <text evidence="1">Belongs to the UPF0047 family.</text>
</comment>
<accession>A0A0P9EQD6</accession>
<dbReference type="RefSeq" id="WP_054965709.1">
    <property type="nucleotide sequence ID" value="NZ_FMUN01000006.1"/>
</dbReference>
<dbReference type="PIRSF" id="PIRSF004681">
    <property type="entry name" value="UCP004681"/>
    <property type="match status" value="1"/>
</dbReference>
<reference evidence="3" key="1">
    <citation type="submission" date="2016-10" db="EMBL/GenBank/DDBJ databases">
        <authorList>
            <person name="Varghese N."/>
        </authorList>
    </citation>
    <scope>NUCLEOTIDE SEQUENCE [LARGE SCALE GENOMIC DNA]</scope>
    <source>
        <strain evidence="3">HL 19</strain>
    </source>
</reference>
<proteinExistence type="inferred from homology"/>
<evidence type="ECO:0000313" key="2">
    <source>
        <dbReference type="EMBL" id="SCY46269.1"/>
    </source>
</evidence>
<dbReference type="OrthoDB" id="9801725at2"/>
<dbReference type="PANTHER" id="PTHR30615:SF8">
    <property type="entry name" value="UPF0047 PROTEIN C4A8.02C"/>
    <property type="match status" value="1"/>
</dbReference>